<name>A0A8X6LVD6_TRICU</name>
<evidence type="ECO:0000313" key="2">
    <source>
        <dbReference type="Proteomes" id="UP000887116"/>
    </source>
</evidence>
<comment type="caution">
    <text evidence="1">The sequence shown here is derived from an EMBL/GenBank/DDBJ whole genome shotgun (WGS) entry which is preliminary data.</text>
</comment>
<keyword evidence="2" id="KW-1185">Reference proteome</keyword>
<dbReference type="EMBL" id="BMAO01018227">
    <property type="protein sequence ID" value="GFR22042.1"/>
    <property type="molecule type" value="Genomic_DNA"/>
</dbReference>
<organism evidence="1 2">
    <name type="scientific">Trichonephila clavata</name>
    <name type="common">Joro spider</name>
    <name type="synonym">Nephila clavata</name>
    <dbReference type="NCBI Taxonomy" id="2740835"/>
    <lineage>
        <taxon>Eukaryota</taxon>
        <taxon>Metazoa</taxon>
        <taxon>Ecdysozoa</taxon>
        <taxon>Arthropoda</taxon>
        <taxon>Chelicerata</taxon>
        <taxon>Arachnida</taxon>
        <taxon>Araneae</taxon>
        <taxon>Araneomorphae</taxon>
        <taxon>Entelegynae</taxon>
        <taxon>Araneoidea</taxon>
        <taxon>Nephilidae</taxon>
        <taxon>Trichonephila</taxon>
    </lineage>
</organism>
<proteinExistence type="predicted"/>
<evidence type="ECO:0000313" key="1">
    <source>
        <dbReference type="EMBL" id="GFR22042.1"/>
    </source>
</evidence>
<reference evidence="1" key="1">
    <citation type="submission" date="2020-07" db="EMBL/GenBank/DDBJ databases">
        <title>Multicomponent nature underlies the extraordinary mechanical properties of spider dragline silk.</title>
        <authorList>
            <person name="Kono N."/>
            <person name="Nakamura H."/>
            <person name="Mori M."/>
            <person name="Yoshida Y."/>
            <person name="Ohtoshi R."/>
            <person name="Malay A.D."/>
            <person name="Moran D.A.P."/>
            <person name="Tomita M."/>
            <person name="Numata K."/>
            <person name="Arakawa K."/>
        </authorList>
    </citation>
    <scope>NUCLEOTIDE SEQUENCE</scope>
</reference>
<gene>
    <name evidence="1" type="ORF">TNCT_300441</name>
</gene>
<sequence>MTQNDVSPCCLKCVSNVSSIIVAGERCYPSLDATHNQMFAAGDKSGKRINRLIFVLREMLKSDFPARVESMMPHVNLFKFELL</sequence>
<protein>
    <submittedName>
        <fullName evidence="1">Uncharacterized protein</fullName>
    </submittedName>
</protein>
<dbReference type="Proteomes" id="UP000887116">
    <property type="component" value="Unassembled WGS sequence"/>
</dbReference>
<accession>A0A8X6LVD6</accession>
<dbReference type="AlphaFoldDB" id="A0A8X6LVD6"/>